<gene>
    <name evidence="1" type="ORF">JOE69_001751</name>
</gene>
<organism evidence="1 2">
    <name type="scientific">Arthrobacter russicus</name>
    <dbReference type="NCBI Taxonomy" id="172040"/>
    <lineage>
        <taxon>Bacteria</taxon>
        <taxon>Bacillati</taxon>
        <taxon>Actinomycetota</taxon>
        <taxon>Actinomycetes</taxon>
        <taxon>Micrococcales</taxon>
        <taxon>Micrococcaceae</taxon>
        <taxon>Arthrobacter</taxon>
    </lineage>
</organism>
<reference evidence="1 2" key="1">
    <citation type="submission" date="2023-07" db="EMBL/GenBank/DDBJ databases">
        <title>Sequencing the genomes of 1000 actinobacteria strains.</title>
        <authorList>
            <person name="Klenk H.-P."/>
        </authorList>
    </citation>
    <scope>NUCLEOTIDE SEQUENCE [LARGE SCALE GENOMIC DNA]</scope>
    <source>
        <strain evidence="1 2">DSM 14555</strain>
    </source>
</reference>
<evidence type="ECO:0000313" key="2">
    <source>
        <dbReference type="Proteomes" id="UP001185069"/>
    </source>
</evidence>
<accession>A0ABU1JAR9</accession>
<proteinExistence type="predicted"/>
<sequence length="35" mass="3816">MSTFETSMIGLAAPSTTQRRKLLVLLHGATSGRRQ</sequence>
<dbReference type="Proteomes" id="UP001185069">
    <property type="component" value="Unassembled WGS sequence"/>
</dbReference>
<protein>
    <submittedName>
        <fullName evidence="1">Uncharacterized protein</fullName>
    </submittedName>
</protein>
<evidence type="ECO:0000313" key="1">
    <source>
        <dbReference type="EMBL" id="MDR6269513.1"/>
    </source>
</evidence>
<keyword evidence="2" id="KW-1185">Reference proteome</keyword>
<name>A0ABU1JAR9_9MICC</name>
<dbReference type="EMBL" id="JAVDQF010000001">
    <property type="protein sequence ID" value="MDR6269513.1"/>
    <property type="molecule type" value="Genomic_DNA"/>
</dbReference>
<comment type="caution">
    <text evidence="1">The sequence shown here is derived from an EMBL/GenBank/DDBJ whole genome shotgun (WGS) entry which is preliminary data.</text>
</comment>